<evidence type="ECO:0000313" key="3">
    <source>
        <dbReference type="Proteomes" id="UP001174839"/>
    </source>
</evidence>
<evidence type="ECO:0000259" key="1">
    <source>
        <dbReference type="Pfam" id="PF00144"/>
    </source>
</evidence>
<dbReference type="EMBL" id="JAUDUY010000005">
    <property type="protein sequence ID" value="MDM9632025.1"/>
    <property type="molecule type" value="Genomic_DNA"/>
</dbReference>
<keyword evidence="3" id="KW-1185">Reference proteome</keyword>
<dbReference type="SUPFAM" id="SSF56601">
    <property type="entry name" value="beta-lactamase/transpeptidase-like"/>
    <property type="match status" value="1"/>
</dbReference>
<dbReference type="Pfam" id="PF00144">
    <property type="entry name" value="Beta-lactamase"/>
    <property type="match status" value="1"/>
</dbReference>
<dbReference type="Proteomes" id="UP001174839">
    <property type="component" value="Unassembled WGS sequence"/>
</dbReference>
<name>A0ABT7WGI2_9FLAO</name>
<dbReference type="GO" id="GO:0016787">
    <property type="term" value="F:hydrolase activity"/>
    <property type="evidence" value="ECO:0007669"/>
    <property type="project" value="UniProtKB-KW"/>
</dbReference>
<reference evidence="2" key="1">
    <citation type="submission" date="2023-06" db="EMBL/GenBank/DDBJ databases">
        <title>Robiginitalea aurantiacus sp. nov. and Algoriphagus sediminis sp. nov., isolated from coastal sediment.</title>
        <authorList>
            <person name="Zhou Z.Y."/>
            <person name="An J."/>
            <person name="Jia Y.W."/>
            <person name="Du Z.J."/>
        </authorList>
    </citation>
    <scope>NUCLEOTIDE SEQUENCE</scope>
    <source>
        <strain evidence="2">M39</strain>
    </source>
</reference>
<dbReference type="PANTHER" id="PTHR43283">
    <property type="entry name" value="BETA-LACTAMASE-RELATED"/>
    <property type="match status" value="1"/>
</dbReference>
<sequence length="377" mass="41860">MKWASTFISKSSFKIIGSFLLVFILATCTKSETESETDPENTPDQSQDLYYPPISASKAWETVSLESLNWDTAAATDLNAFLEAEGTQSFLILKDGKIAMESYFGTTTKESLWYWASAGKTLTSFLIGIAAAEGKLSVDDRTSDHLGQGWTSALAEKEQKIRIIDQLRMTSGLDENIFECTTPNCLQFTADAGTRWAYHNGPYTMLQSVISNAVSEDFNTYFNSRLRNRIGMDGFWLAQGQGNNVYYSSARAMARFGLLILGQGKWDSEPVLTDMNYYRDMLRPSQSFNQAYGYLWWLNGQDRFMAPGSQVVFPGELIPSAPGDLVAGLGKNDQKLYIVPSQNLVIVRMGNDTGDALLGPSSFDSALWERISDMIGL</sequence>
<comment type="caution">
    <text evidence="2">The sequence shown here is derived from an EMBL/GenBank/DDBJ whole genome shotgun (WGS) entry which is preliminary data.</text>
</comment>
<organism evidence="2 3">
    <name type="scientific">Robiginitalea aurantiaca</name>
    <dbReference type="NCBI Taxonomy" id="3056915"/>
    <lineage>
        <taxon>Bacteria</taxon>
        <taxon>Pseudomonadati</taxon>
        <taxon>Bacteroidota</taxon>
        <taxon>Flavobacteriia</taxon>
        <taxon>Flavobacteriales</taxon>
        <taxon>Flavobacteriaceae</taxon>
        <taxon>Robiginitalea</taxon>
    </lineage>
</organism>
<protein>
    <submittedName>
        <fullName evidence="2">Serine hydrolase</fullName>
        <ecNumber evidence="2">3.-.-.-</ecNumber>
    </submittedName>
</protein>
<dbReference type="InterPro" id="IPR050789">
    <property type="entry name" value="Diverse_Enzym_Activities"/>
</dbReference>
<dbReference type="PANTHER" id="PTHR43283:SF7">
    <property type="entry name" value="BETA-LACTAMASE-RELATED DOMAIN-CONTAINING PROTEIN"/>
    <property type="match status" value="1"/>
</dbReference>
<evidence type="ECO:0000313" key="2">
    <source>
        <dbReference type="EMBL" id="MDM9632025.1"/>
    </source>
</evidence>
<gene>
    <name evidence="2" type="ORF">QU605_11105</name>
</gene>
<dbReference type="RefSeq" id="WP_289725387.1">
    <property type="nucleotide sequence ID" value="NZ_JAUDUY010000005.1"/>
</dbReference>
<proteinExistence type="predicted"/>
<dbReference type="Gene3D" id="3.40.710.10">
    <property type="entry name" value="DD-peptidase/beta-lactamase superfamily"/>
    <property type="match status" value="1"/>
</dbReference>
<dbReference type="InterPro" id="IPR001466">
    <property type="entry name" value="Beta-lactam-related"/>
</dbReference>
<dbReference type="InterPro" id="IPR012338">
    <property type="entry name" value="Beta-lactam/transpept-like"/>
</dbReference>
<keyword evidence="2" id="KW-0378">Hydrolase</keyword>
<accession>A0ABT7WGI2</accession>
<dbReference type="EC" id="3.-.-.-" evidence="2"/>
<feature type="domain" description="Beta-lactamase-related" evidence="1">
    <location>
        <begin position="89"/>
        <end position="354"/>
    </location>
</feature>